<keyword evidence="4" id="KW-1185">Reference proteome</keyword>
<feature type="compositionally biased region" description="Low complexity" evidence="1">
    <location>
        <begin position="111"/>
        <end position="129"/>
    </location>
</feature>
<accession>A0A927R0R8</accession>
<dbReference type="AlphaFoldDB" id="A0A927R0R8"/>
<comment type="caution">
    <text evidence="3">The sequence shown here is derived from an EMBL/GenBank/DDBJ whole genome shotgun (WGS) entry which is preliminary data.</text>
</comment>
<dbReference type="EMBL" id="JADBEB010000001">
    <property type="protein sequence ID" value="MBE1488938.1"/>
    <property type="molecule type" value="Genomic_DNA"/>
</dbReference>
<evidence type="ECO:0000313" key="4">
    <source>
        <dbReference type="Proteomes" id="UP000649753"/>
    </source>
</evidence>
<evidence type="ECO:0000313" key="3">
    <source>
        <dbReference type="EMBL" id="MBE1488938.1"/>
    </source>
</evidence>
<dbReference type="NCBIfam" id="NF041216">
    <property type="entry name" value="CU044_2847_fam"/>
    <property type="match status" value="1"/>
</dbReference>
<dbReference type="Proteomes" id="UP000649753">
    <property type="component" value="Unassembled WGS sequence"/>
</dbReference>
<name>A0A927R0R8_9ACTN</name>
<protein>
    <recommendedName>
        <fullName evidence="2">Trypsin-co-occurring domain-containing protein</fullName>
    </recommendedName>
</protein>
<organism evidence="3 4">
    <name type="scientific">Plantactinospora soyae</name>
    <dbReference type="NCBI Taxonomy" id="1544732"/>
    <lineage>
        <taxon>Bacteria</taxon>
        <taxon>Bacillati</taxon>
        <taxon>Actinomycetota</taxon>
        <taxon>Actinomycetes</taxon>
        <taxon>Micromonosporales</taxon>
        <taxon>Micromonosporaceae</taxon>
        <taxon>Plantactinospora</taxon>
    </lineage>
</organism>
<evidence type="ECO:0000256" key="1">
    <source>
        <dbReference type="SAM" id="MobiDB-lite"/>
    </source>
</evidence>
<proteinExistence type="predicted"/>
<dbReference type="Pfam" id="PF19493">
    <property type="entry name" value="Trypco1"/>
    <property type="match status" value="1"/>
</dbReference>
<feature type="region of interest" description="Disordered" evidence="1">
    <location>
        <begin position="103"/>
        <end position="136"/>
    </location>
</feature>
<gene>
    <name evidence="3" type="ORF">H4W31_004576</name>
</gene>
<reference evidence="3" key="1">
    <citation type="submission" date="2020-10" db="EMBL/GenBank/DDBJ databases">
        <title>Sequencing the genomes of 1000 actinobacteria strains.</title>
        <authorList>
            <person name="Klenk H.-P."/>
        </authorList>
    </citation>
    <scope>NUCLEOTIDE SEQUENCE</scope>
    <source>
        <strain evidence="3">DSM 46832</strain>
    </source>
</reference>
<dbReference type="InterPro" id="IPR045794">
    <property type="entry name" value="Trypco1"/>
</dbReference>
<sequence>MTYLIDVPVEGGGQLLVEATEVDLPADLVLAARPGEVLARAGQTLEQALDQLRPAVQAVRNGLAAMAPDEVTVEFGIKLGAETGIVVAKGSTEVHFTVTLCWKRPDPPAPDTTSAAGPAESAVAGAPAVSDDHARR</sequence>
<evidence type="ECO:0000259" key="2">
    <source>
        <dbReference type="Pfam" id="PF19493"/>
    </source>
</evidence>
<feature type="domain" description="Trypsin-co-occurring" evidence="2">
    <location>
        <begin position="7"/>
        <end position="104"/>
    </location>
</feature>
<dbReference type="RefSeq" id="WP_192768494.1">
    <property type="nucleotide sequence ID" value="NZ_JADBEB010000001.1"/>
</dbReference>